<sequence length="336" mass="35228">MDKDSALPIISATEHPQQIRIARIEALGQDPVIRHLPAPTANTEEVLVRIRASALNFADLLKAQGRYQEAADPPYTPGLEGAGEVVRAPAGTGLVAGNRVAVYAPATFSDMVAVPPDTCLPIPDSMSFEQAAGFQIAYGTSHLALRLRAALQPGETLVVLGAAGGVGLTAVEIGHAMGARVIGVARGPERLEVVRAAGAQAVIDSAECDDLKAALRDLGGVDVVYDAVGDSAGEAAFRALRPGGRFLVIGFAGGKPPVLPLNHALVKNIAIHGLYWGGYAKLDPQALRGSLQELFVMFDAGRISPVNGQVLPFEQIQQAFQLLRSRKSVGKIVLTM</sequence>
<dbReference type="InterPro" id="IPR020843">
    <property type="entry name" value="ER"/>
</dbReference>
<dbReference type="Pfam" id="PF08240">
    <property type="entry name" value="ADH_N"/>
    <property type="match status" value="1"/>
</dbReference>
<evidence type="ECO:0000313" key="2">
    <source>
        <dbReference type="EMBL" id="WCR08980.1"/>
    </source>
</evidence>
<dbReference type="InterPro" id="IPR013154">
    <property type="entry name" value="ADH-like_N"/>
</dbReference>
<gene>
    <name evidence="2" type="ORF">JHX87_07125</name>
</gene>
<feature type="domain" description="Enoyl reductase (ER)" evidence="1">
    <location>
        <begin position="22"/>
        <end position="334"/>
    </location>
</feature>
<reference evidence="2 3" key="1">
    <citation type="submission" date="2021-01" db="EMBL/GenBank/DDBJ databases">
        <title>Biogeographic distribution of Paracoccus.</title>
        <authorList>
            <person name="Hollensteiner J."/>
            <person name="Leineberger J."/>
            <person name="Brinkhoff T."/>
            <person name="Daniel R."/>
        </authorList>
    </citation>
    <scope>NUCLEOTIDE SEQUENCE [LARGE SCALE GENOMIC DNA]</scope>
    <source>
        <strain evidence="2 3">KCTC 22803</strain>
    </source>
</reference>
<dbReference type="SUPFAM" id="SSF50129">
    <property type="entry name" value="GroES-like"/>
    <property type="match status" value="1"/>
</dbReference>
<protein>
    <submittedName>
        <fullName evidence="2">NADPH:quinone oxidoreductase family protein</fullName>
    </submittedName>
</protein>
<organism evidence="2 3">
    <name type="scientific">Paracoccus fistulariae</name>
    <dbReference type="NCBI Taxonomy" id="658446"/>
    <lineage>
        <taxon>Bacteria</taxon>
        <taxon>Pseudomonadati</taxon>
        <taxon>Pseudomonadota</taxon>
        <taxon>Alphaproteobacteria</taxon>
        <taxon>Rhodobacterales</taxon>
        <taxon>Paracoccaceae</taxon>
        <taxon>Paracoccus</taxon>
    </lineage>
</organism>
<dbReference type="InterPro" id="IPR051397">
    <property type="entry name" value="Zn-ADH-like_protein"/>
</dbReference>
<keyword evidence="3" id="KW-1185">Reference proteome</keyword>
<dbReference type="SMART" id="SM00829">
    <property type="entry name" value="PKS_ER"/>
    <property type="match status" value="1"/>
</dbReference>
<dbReference type="CDD" id="cd08241">
    <property type="entry name" value="QOR1"/>
    <property type="match status" value="1"/>
</dbReference>
<dbReference type="Gene3D" id="3.90.180.10">
    <property type="entry name" value="Medium-chain alcohol dehydrogenases, catalytic domain"/>
    <property type="match status" value="1"/>
</dbReference>
<evidence type="ECO:0000259" key="1">
    <source>
        <dbReference type="SMART" id="SM00829"/>
    </source>
</evidence>
<name>A0ABY7SQ23_9RHOB</name>
<evidence type="ECO:0000313" key="3">
    <source>
        <dbReference type="Proteomes" id="UP001219349"/>
    </source>
</evidence>
<proteinExistence type="predicted"/>
<dbReference type="EMBL" id="CP067136">
    <property type="protein sequence ID" value="WCR08980.1"/>
    <property type="molecule type" value="Genomic_DNA"/>
</dbReference>
<dbReference type="Pfam" id="PF00107">
    <property type="entry name" value="ADH_zinc_N"/>
    <property type="match status" value="1"/>
</dbReference>
<dbReference type="InterPro" id="IPR013149">
    <property type="entry name" value="ADH-like_C"/>
</dbReference>
<dbReference type="PANTHER" id="PTHR43677:SF4">
    <property type="entry name" value="QUINONE OXIDOREDUCTASE-LIKE PROTEIN 2"/>
    <property type="match status" value="1"/>
</dbReference>
<accession>A0ABY7SQ23</accession>
<dbReference type="InterPro" id="IPR036291">
    <property type="entry name" value="NAD(P)-bd_dom_sf"/>
</dbReference>
<dbReference type="InterPro" id="IPR011032">
    <property type="entry name" value="GroES-like_sf"/>
</dbReference>
<dbReference type="SUPFAM" id="SSF51735">
    <property type="entry name" value="NAD(P)-binding Rossmann-fold domains"/>
    <property type="match status" value="1"/>
</dbReference>
<dbReference type="Proteomes" id="UP001219349">
    <property type="component" value="Chromosome"/>
</dbReference>
<dbReference type="Gene3D" id="3.40.50.720">
    <property type="entry name" value="NAD(P)-binding Rossmann-like Domain"/>
    <property type="match status" value="1"/>
</dbReference>
<dbReference type="PANTHER" id="PTHR43677">
    <property type="entry name" value="SHORT-CHAIN DEHYDROGENASE/REDUCTASE"/>
    <property type="match status" value="1"/>
</dbReference>